<evidence type="ECO:0000313" key="5">
    <source>
        <dbReference type="Proteomes" id="UP000460751"/>
    </source>
</evidence>
<dbReference type="AlphaFoldDB" id="A0A9X5B5U0"/>
<evidence type="ECO:0000256" key="1">
    <source>
        <dbReference type="SAM" id="MobiDB-lite"/>
    </source>
</evidence>
<dbReference type="PANTHER" id="PTHR34473:SF3">
    <property type="entry name" value="TRANSMEMBRANE PROTEIN-RELATED"/>
    <property type="match status" value="1"/>
</dbReference>
<comment type="caution">
    <text evidence="4">The sequence shown here is derived from an EMBL/GenBank/DDBJ whole genome shotgun (WGS) entry which is preliminary data.</text>
</comment>
<feature type="region of interest" description="Disordered" evidence="1">
    <location>
        <begin position="1"/>
        <end position="29"/>
    </location>
</feature>
<dbReference type="InterPro" id="IPR005182">
    <property type="entry name" value="YdbS-like_PH"/>
</dbReference>
<dbReference type="Proteomes" id="UP000460751">
    <property type="component" value="Unassembled WGS sequence"/>
</dbReference>
<keyword evidence="2" id="KW-0472">Membrane</keyword>
<dbReference type="Pfam" id="PF03703">
    <property type="entry name" value="bPH_2"/>
    <property type="match status" value="1"/>
</dbReference>
<gene>
    <name evidence="4" type="ORF">GLW01_12895</name>
</gene>
<evidence type="ECO:0000313" key="4">
    <source>
        <dbReference type="EMBL" id="MYL27685.1"/>
    </source>
</evidence>
<organism evidence="4 5">
    <name type="scientific">Vreelandella halophila</name>
    <dbReference type="NCBI Taxonomy" id="86177"/>
    <lineage>
        <taxon>Bacteria</taxon>
        <taxon>Pseudomonadati</taxon>
        <taxon>Pseudomonadota</taxon>
        <taxon>Gammaproteobacteria</taxon>
        <taxon>Oceanospirillales</taxon>
        <taxon>Halomonadaceae</taxon>
        <taxon>Vreelandella</taxon>
    </lineage>
</organism>
<feature type="domain" description="YdbS-like PH" evidence="3">
    <location>
        <begin position="246"/>
        <end position="322"/>
    </location>
</feature>
<feature type="transmembrane region" description="Helical" evidence="2">
    <location>
        <begin position="224"/>
        <end position="243"/>
    </location>
</feature>
<feature type="transmembrane region" description="Helical" evidence="2">
    <location>
        <begin position="194"/>
        <end position="218"/>
    </location>
</feature>
<proteinExistence type="predicted"/>
<dbReference type="PANTHER" id="PTHR34473">
    <property type="entry name" value="UPF0699 TRANSMEMBRANE PROTEIN YDBS"/>
    <property type="match status" value="1"/>
</dbReference>
<evidence type="ECO:0000256" key="2">
    <source>
        <dbReference type="SAM" id="Phobius"/>
    </source>
</evidence>
<keyword evidence="5" id="KW-1185">Reference proteome</keyword>
<sequence length="343" mass="37679">MVPTHPERPASAGSQVTPEPETPDPDIGMGFLMLEHIGSRMDACPGIKLPGAALLPGLQRHTVQVAIVGGLAGPDPQWLVIPHKTQPMPVSHLQTANRTADGLRGRRGARRVVIPPLLPFQRTVTPDCGRKHEGQPGKRLQQWAHAPDTRHSHIRLPWMPMQTSFSNHSLLPQQLPSIEEAQWQHLAPDYARMVLLSGLAFWLPAGAAGLALSALGVIPLSAMLVAAAWLVLLIPTLLSYPAARVKRYAIREQDVLFHEGLFWKSTTVIPRNRIQHIQTENGPLERWFGLVTLKCYGAGGQQADLVIPGLEETLGQQLRQYLLNQADDTENPEHTGGDDDVQQ</sequence>
<reference evidence="4 5" key="1">
    <citation type="submission" date="2019-11" db="EMBL/GenBank/DDBJ databases">
        <title>Genome sequences of 17 halophilic strains isolated from different environments.</title>
        <authorList>
            <person name="Furrow R.E."/>
        </authorList>
    </citation>
    <scope>NUCLEOTIDE SEQUENCE [LARGE SCALE GENOMIC DNA]</scope>
    <source>
        <strain evidence="4 5">22507_15_FS</strain>
    </source>
</reference>
<keyword evidence="2" id="KW-0812">Transmembrane</keyword>
<keyword evidence="2" id="KW-1133">Transmembrane helix</keyword>
<name>A0A9X5B5U0_9GAMM</name>
<accession>A0A9X5B5U0</accession>
<evidence type="ECO:0000259" key="3">
    <source>
        <dbReference type="Pfam" id="PF03703"/>
    </source>
</evidence>
<protein>
    <submittedName>
        <fullName evidence="4">PH domain-containing protein</fullName>
    </submittedName>
</protein>
<dbReference type="EMBL" id="WMEX01000007">
    <property type="protein sequence ID" value="MYL27685.1"/>
    <property type="molecule type" value="Genomic_DNA"/>
</dbReference>